<dbReference type="KEGG" id="crx:CRECT_1058"/>
<gene>
    <name evidence="2" type="ORF">CRECT_1058</name>
</gene>
<evidence type="ECO:0000256" key="1">
    <source>
        <dbReference type="SAM" id="Phobius"/>
    </source>
</evidence>
<organism evidence="2 3">
    <name type="scientific">Campylobacter rectus</name>
    <name type="common">Wolinella recta</name>
    <dbReference type="NCBI Taxonomy" id="203"/>
    <lineage>
        <taxon>Bacteria</taxon>
        <taxon>Pseudomonadati</taxon>
        <taxon>Campylobacterota</taxon>
        <taxon>Epsilonproteobacteria</taxon>
        <taxon>Campylobacterales</taxon>
        <taxon>Campylobacteraceae</taxon>
        <taxon>Campylobacter</taxon>
    </lineage>
</organism>
<keyword evidence="1" id="KW-0812">Transmembrane</keyword>
<name>A0A6G5QLW0_CAMRE</name>
<accession>A0A6G5QLW0</accession>
<dbReference type="AlphaFoldDB" id="A0A6G5QLW0"/>
<proteinExistence type="predicted"/>
<dbReference type="EMBL" id="CP012543">
    <property type="protein sequence ID" value="QCD46723.1"/>
    <property type="molecule type" value="Genomic_DNA"/>
</dbReference>
<dbReference type="RefSeq" id="WP_004320646.1">
    <property type="nucleotide sequence ID" value="NZ_CAJPTG010000102.1"/>
</dbReference>
<evidence type="ECO:0000313" key="3">
    <source>
        <dbReference type="Proteomes" id="UP000502377"/>
    </source>
</evidence>
<keyword evidence="1" id="KW-1133">Transmembrane helix</keyword>
<evidence type="ECO:0000313" key="2">
    <source>
        <dbReference type="EMBL" id="QCD46723.1"/>
    </source>
</evidence>
<dbReference type="Proteomes" id="UP000502377">
    <property type="component" value="Chromosome"/>
</dbReference>
<reference evidence="2 3" key="1">
    <citation type="submission" date="2016-07" db="EMBL/GenBank/DDBJ databases">
        <title>Comparative genomics of the Campylobacter concisus group.</title>
        <authorList>
            <person name="Miller W.G."/>
            <person name="Yee E."/>
            <person name="Chapman M.H."/>
            <person name="Huynh S."/>
            <person name="Bono J.L."/>
            <person name="On S.L.W."/>
            <person name="StLeger J."/>
            <person name="Foster G."/>
            <person name="Parker C.T."/>
        </authorList>
    </citation>
    <scope>NUCLEOTIDE SEQUENCE [LARGE SCALE GENOMIC DNA]</scope>
    <source>
        <strain evidence="2 3">ATCC 33238</strain>
    </source>
</reference>
<protein>
    <submittedName>
        <fullName evidence="2">Putative membrane protein</fullName>
    </submittedName>
</protein>
<feature type="transmembrane region" description="Helical" evidence="1">
    <location>
        <begin position="28"/>
        <end position="50"/>
    </location>
</feature>
<keyword evidence="1" id="KW-0472">Membrane</keyword>
<sequence length="55" mass="6198">MELLILVLLAAAVWLVWRKPAKEKVAFRLFMIGAGLCFAMYFIASFPSVLPFGSY</sequence>